<accession>W2JGY2</accession>
<evidence type="ECO:0000313" key="2">
    <source>
        <dbReference type="Proteomes" id="UP000053864"/>
    </source>
</evidence>
<dbReference type="EMBL" id="KI671717">
    <property type="protein sequence ID" value="ETL45681.1"/>
    <property type="molecule type" value="Genomic_DNA"/>
</dbReference>
<dbReference type="Proteomes" id="UP000053864">
    <property type="component" value="Unassembled WGS sequence"/>
</dbReference>
<dbReference type="AlphaFoldDB" id="W2JGY2"/>
<evidence type="ECO:0000313" key="1">
    <source>
        <dbReference type="EMBL" id="ETL45681.1"/>
    </source>
</evidence>
<name>W2JGY2_PHYNI</name>
<feature type="non-terminal residue" evidence="1">
    <location>
        <position position="1"/>
    </location>
</feature>
<organism evidence="1 2">
    <name type="scientific">Phytophthora nicotianae</name>
    <name type="common">Potato buckeye rot agent</name>
    <name type="synonym">Phytophthora parasitica</name>
    <dbReference type="NCBI Taxonomy" id="4792"/>
    <lineage>
        <taxon>Eukaryota</taxon>
        <taxon>Sar</taxon>
        <taxon>Stramenopiles</taxon>
        <taxon>Oomycota</taxon>
        <taxon>Peronosporomycetes</taxon>
        <taxon>Peronosporales</taxon>
        <taxon>Peronosporaceae</taxon>
        <taxon>Phytophthora</taxon>
    </lineage>
</organism>
<gene>
    <name evidence="1" type="ORF">L916_04263</name>
</gene>
<protein>
    <submittedName>
        <fullName evidence="1">Uncharacterized protein</fullName>
    </submittedName>
</protein>
<dbReference type="VEuPathDB" id="FungiDB:PPTG_02632"/>
<reference evidence="1 2" key="1">
    <citation type="submission" date="2013-11" db="EMBL/GenBank/DDBJ databases">
        <title>The Genome Sequence of Phytophthora parasitica CJ05E6.</title>
        <authorList>
            <consortium name="The Broad Institute Genomics Platform"/>
            <person name="Russ C."/>
            <person name="Tyler B."/>
            <person name="Panabieres F."/>
            <person name="Shan W."/>
            <person name="Tripathy S."/>
            <person name="Grunwald N."/>
            <person name="Machado M."/>
            <person name="Johnson C.S."/>
            <person name="Arredondo F."/>
            <person name="Hong C."/>
            <person name="Coffey M."/>
            <person name="Young S.K."/>
            <person name="Zeng Q."/>
            <person name="Gargeya S."/>
            <person name="Fitzgerald M."/>
            <person name="Abouelleil A."/>
            <person name="Alvarado L."/>
            <person name="Chapman S.B."/>
            <person name="Gainer-Dewar J."/>
            <person name="Goldberg J."/>
            <person name="Griggs A."/>
            <person name="Gujja S."/>
            <person name="Hansen M."/>
            <person name="Howarth C."/>
            <person name="Imamovic A."/>
            <person name="Ireland A."/>
            <person name="Larimer J."/>
            <person name="McCowan C."/>
            <person name="Murphy C."/>
            <person name="Pearson M."/>
            <person name="Poon T.W."/>
            <person name="Priest M."/>
            <person name="Roberts A."/>
            <person name="Saif S."/>
            <person name="Shea T."/>
            <person name="Sykes S."/>
            <person name="Wortman J."/>
            <person name="Nusbaum C."/>
            <person name="Birren B."/>
        </authorList>
    </citation>
    <scope>NUCLEOTIDE SEQUENCE [LARGE SCALE GENOMIC DNA]</scope>
    <source>
        <strain evidence="1 2">CJ05E6</strain>
    </source>
</reference>
<sequence length="49" mass="5678">FVNGFNREIMLAFWSNHEIEVVTGGHNALLRIYYATKYVTKMQEQVDSG</sequence>
<proteinExistence type="predicted"/>